<evidence type="ECO:0000313" key="8">
    <source>
        <dbReference type="EMBL" id="OWQ93178.1"/>
    </source>
</evidence>
<keyword evidence="3 7" id="KW-0808">Transferase</keyword>
<dbReference type="EMBL" id="NIOF01000001">
    <property type="protein sequence ID" value="OWQ93178.1"/>
    <property type="molecule type" value="Genomic_DNA"/>
</dbReference>
<feature type="binding site" evidence="7">
    <location>
        <position position="142"/>
    </location>
    <ligand>
        <name>a 1,2-diacyl-sn-glycero-3-phospho-(1'-sn-glycerol)</name>
        <dbReference type="ChEBI" id="CHEBI:64716"/>
    </ligand>
</feature>
<evidence type="ECO:0000256" key="4">
    <source>
        <dbReference type="ARBA" id="ARBA00022692"/>
    </source>
</evidence>
<comment type="catalytic activity">
    <reaction evidence="7">
        <text>L-cysteinyl-[prolipoprotein] + a 1,2-diacyl-sn-glycero-3-phospho-(1'-sn-glycerol) = an S-1,2-diacyl-sn-glyceryl-L-cysteinyl-[prolipoprotein] + sn-glycerol 1-phosphate + H(+)</text>
        <dbReference type="Rhea" id="RHEA:56712"/>
        <dbReference type="Rhea" id="RHEA-COMP:14679"/>
        <dbReference type="Rhea" id="RHEA-COMP:14680"/>
        <dbReference type="ChEBI" id="CHEBI:15378"/>
        <dbReference type="ChEBI" id="CHEBI:29950"/>
        <dbReference type="ChEBI" id="CHEBI:57685"/>
        <dbReference type="ChEBI" id="CHEBI:64716"/>
        <dbReference type="ChEBI" id="CHEBI:140658"/>
        <dbReference type="EC" id="2.5.1.145"/>
    </reaction>
</comment>
<evidence type="ECO:0000256" key="3">
    <source>
        <dbReference type="ARBA" id="ARBA00022679"/>
    </source>
</evidence>
<feature type="transmembrane region" description="Helical" evidence="7">
    <location>
        <begin position="206"/>
        <end position="223"/>
    </location>
</feature>
<comment type="caution">
    <text evidence="8">The sequence shown here is derived from an EMBL/GenBank/DDBJ whole genome shotgun (WGS) entry which is preliminary data.</text>
</comment>
<dbReference type="AlphaFoldDB" id="A0A246JKL3"/>
<gene>
    <name evidence="7" type="primary">lgt</name>
    <name evidence="8" type="ORF">CDN99_01380</name>
</gene>
<dbReference type="InterPro" id="IPR001640">
    <property type="entry name" value="Lgt"/>
</dbReference>
<evidence type="ECO:0000256" key="5">
    <source>
        <dbReference type="ARBA" id="ARBA00022989"/>
    </source>
</evidence>
<evidence type="ECO:0000256" key="2">
    <source>
        <dbReference type="ARBA" id="ARBA00022475"/>
    </source>
</evidence>
<dbReference type="Proteomes" id="UP000197468">
    <property type="component" value="Unassembled WGS sequence"/>
</dbReference>
<dbReference type="EC" id="2.5.1.145" evidence="7"/>
<comment type="function">
    <text evidence="7">Catalyzes the transfer of the diacylglyceryl group from phosphatidylglycerol to the sulfhydryl group of the N-terminal cysteine of a prolipoprotein, the first step in the formation of mature lipoproteins.</text>
</comment>
<dbReference type="PANTHER" id="PTHR30589">
    <property type="entry name" value="PROLIPOPROTEIN DIACYLGLYCERYL TRANSFERASE"/>
    <property type="match status" value="1"/>
</dbReference>
<dbReference type="GO" id="GO:0042158">
    <property type="term" value="P:lipoprotein biosynthetic process"/>
    <property type="evidence" value="ECO:0007669"/>
    <property type="project" value="UniProtKB-UniRule"/>
</dbReference>
<feature type="transmembrane region" description="Helical" evidence="7">
    <location>
        <begin position="99"/>
        <end position="117"/>
    </location>
</feature>
<comment type="similarity">
    <text evidence="1 7">Belongs to the Lgt family.</text>
</comment>
<evidence type="ECO:0000256" key="7">
    <source>
        <dbReference type="HAMAP-Rule" id="MF_01147"/>
    </source>
</evidence>
<dbReference type="RefSeq" id="WP_088382327.1">
    <property type="nucleotide sequence ID" value="NZ_NIOF01000001.1"/>
</dbReference>
<keyword evidence="9" id="KW-1185">Reference proteome</keyword>
<feature type="transmembrane region" description="Helical" evidence="7">
    <location>
        <begin position="129"/>
        <end position="147"/>
    </location>
</feature>
<dbReference type="Pfam" id="PF01790">
    <property type="entry name" value="LGT"/>
    <property type="match status" value="1"/>
</dbReference>
<feature type="transmembrane region" description="Helical" evidence="7">
    <location>
        <begin position="59"/>
        <end position="79"/>
    </location>
</feature>
<dbReference type="NCBIfam" id="TIGR00544">
    <property type="entry name" value="lgt"/>
    <property type="match status" value="1"/>
</dbReference>
<feature type="transmembrane region" description="Helical" evidence="7">
    <location>
        <begin position="181"/>
        <end position="199"/>
    </location>
</feature>
<organism evidence="8 9">
    <name type="scientific">Roseateles aquatilis</name>
    <dbReference type="NCBI Taxonomy" id="431061"/>
    <lineage>
        <taxon>Bacteria</taxon>
        <taxon>Pseudomonadati</taxon>
        <taxon>Pseudomonadota</taxon>
        <taxon>Betaproteobacteria</taxon>
        <taxon>Burkholderiales</taxon>
        <taxon>Sphaerotilaceae</taxon>
        <taxon>Roseateles</taxon>
    </lineage>
</organism>
<evidence type="ECO:0000256" key="6">
    <source>
        <dbReference type="ARBA" id="ARBA00023136"/>
    </source>
</evidence>
<accession>A0A246JKL3</accession>
<dbReference type="GO" id="GO:0005886">
    <property type="term" value="C:plasma membrane"/>
    <property type="evidence" value="ECO:0007669"/>
    <property type="project" value="UniProtKB-SubCell"/>
</dbReference>
<sequence length="271" mass="30506">MLVHPKFDPVAFHIWEWPIHWYGLMYLAAFGLFLWLGNRVVSRPWNAARGWVRRDIDDLLFYGVLGVVLGGRLGYVFFYKPGDFLKNPLEILQVWHGGMSFHGGLLGVIVAMAIFAWRRGFKFLEVGDIVAPCVPTGLATGRLGNFINGELWGRPADPSLPWAMIFPQAHDGGIPRHPSQLYQFLGEGLLLFIVLWLFARKPRPMAAVSGLFLLGYGVTRFVAEYFREPDDFLGLRALGWSQGQWLSVPMIVGGALMMAWAYRRAARLAAA</sequence>
<keyword evidence="2 7" id="KW-1003">Cell membrane</keyword>
<proteinExistence type="inferred from homology"/>
<dbReference type="PROSITE" id="PS01311">
    <property type="entry name" value="LGT"/>
    <property type="match status" value="1"/>
</dbReference>
<comment type="pathway">
    <text evidence="7">Protein modification; lipoprotein biosynthesis (diacylglyceryl transfer).</text>
</comment>
<dbReference type="GO" id="GO:0008961">
    <property type="term" value="F:phosphatidylglycerol-prolipoprotein diacylglyceryl transferase activity"/>
    <property type="evidence" value="ECO:0007669"/>
    <property type="project" value="UniProtKB-UniRule"/>
</dbReference>
<name>A0A246JKL3_9BURK</name>
<dbReference type="UniPathway" id="UPA00664"/>
<reference evidence="8 9" key="1">
    <citation type="journal article" date="2008" name="Int. J. Syst. Evol. Microbiol.">
        <title>Description of Roseateles aquatilis sp. nov. and Roseateles terrae sp. nov., in the class Betaproteobacteria, and emended description of the genus Roseateles.</title>
        <authorList>
            <person name="Gomila M."/>
            <person name="Bowien B."/>
            <person name="Falsen E."/>
            <person name="Moore E.R."/>
            <person name="Lalucat J."/>
        </authorList>
    </citation>
    <scope>NUCLEOTIDE SEQUENCE [LARGE SCALE GENOMIC DNA]</scope>
    <source>
        <strain evidence="8 9">CCUG 48205</strain>
    </source>
</reference>
<evidence type="ECO:0000313" key="9">
    <source>
        <dbReference type="Proteomes" id="UP000197468"/>
    </source>
</evidence>
<keyword evidence="5 7" id="KW-1133">Transmembrane helix</keyword>
<feature type="transmembrane region" description="Helical" evidence="7">
    <location>
        <begin position="243"/>
        <end position="262"/>
    </location>
</feature>
<dbReference type="HAMAP" id="MF_01147">
    <property type="entry name" value="Lgt"/>
    <property type="match status" value="1"/>
</dbReference>
<evidence type="ECO:0000256" key="1">
    <source>
        <dbReference type="ARBA" id="ARBA00007150"/>
    </source>
</evidence>
<protein>
    <recommendedName>
        <fullName evidence="7">Phosphatidylglycerol--prolipoprotein diacylglyceryl transferase</fullName>
        <ecNumber evidence="7">2.5.1.145</ecNumber>
    </recommendedName>
</protein>
<dbReference type="PANTHER" id="PTHR30589:SF0">
    <property type="entry name" value="PHOSPHATIDYLGLYCEROL--PROLIPOPROTEIN DIACYLGLYCERYL TRANSFERASE"/>
    <property type="match status" value="1"/>
</dbReference>
<comment type="subcellular location">
    <subcellularLocation>
        <location evidence="7">Cell membrane</location>
        <topology evidence="7">Multi-pass membrane protein</topology>
    </subcellularLocation>
</comment>
<keyword evidence="4 7" id="KW-0812">Transmembrane</keyword>
<feature type="transmembrane region" description="Helical" evidence="7">
    <location>
        <begin position="20"/>
        <end position="38"/>
    </location>
</feature>
<dbReference type="OrthoDB" id="871140at2"/>
<keyword evidence="8" id="KW-0449">Lipoprotein</keyword>
<keyword evidence="6 7" id="KW-0472">Membrane</keyword>